<dbReference type="Proteomes" id="UP000076962">
    <property type="component" value="Unassembled WGS sequence"/>
</dbReference>
<gene>
    <name evidence="1" type="ORF">THIOM_003858</name>
</gene>
<organism evidence="1 2">
    <name type="scientific">Candidatus Thiomargarita nelsonii</name>
    <dbReference type="NCBI Taxonomy" id="1003181"/>
    <lineage>
        <taxon>Bacteria</taxon>
        <taxon>Pseudomonadati</taxon>
        <taxon>Pseudomonadota</taxon>
        <taxon>Gammaproteobacteria</taxon>
        <taxon>Thiotrichales</taxon>
        <taxon>Thiotrichaceae</taxon>
        <taxon>Thiomargarita</taxon>
    </lineage>
</organism>
<reference evidence="1 2" key="1">
    <citation type="submission" date="2016-05" db="EMBL/GenBank/DDBJ databases">
        <title>Single-cell genome of chain-forming Candidatus Thiomargarita nelsonii and comparison to other large sulfur-oxidizing bacteria.</title>
        <authorList>
            <person name="Winkel M."/>
            <person name="Salman V."/>
            <person name="Woyke T."/>
            <person name="Schulz-Vogt H."/>
            <person name="Richter M."/>
            <person name="Flood B."/>
            <person name="Bailey J."/>
            <person name="Amann R."/>
            <person name="Mussmann M."/>
        </authorList>
    </citation>
    <scope>NUCLEOTIDE SEQUENCE [LARGE SCALE GENOMIC DNA]</scope>
    <source>
        <strain evidence="1 2">THI036</strain>
    </source>
</reference>
<name>A0A176RXL9_9GAMM</name>
<keyword evidence="2" id="KW-1185">Reference proteome</keyword>
<dbReference type="EMBL" id="LUTY01002377">
    <property type="protein sequence ID" value="OAD20437.1"/>
    <property type="molecule type" value="Genomic_DNA"/>
</dbReference>
<evidence type="ECO:0000313" key="2">
    <source>
        <dbReference type="Proteomes" id="UP000076962"/>
    </source>
</evidence>
<sequence>MQVTSEYLTLSKCAYWYYPDEKMGLEYVNPKSTKRVEISKSNLILMDFFPYIFNYFK</sequence>
<protein>
    <submittedName>
        <fullName evidence="1">Uncharacterized protein</fullName>
    </submittedName>
</protein>
<accession>A0A176RXL9</accession>
<evidence type="ECO:0000313" key="1">
    <source>
        <dbReference type="EMBL" id="OAD20437.1"/>
    </source>
</evidence>
<proteinExistence type="predicted"/>
<dbReference type="AlphaFoldDB" id="A0A176RXL9"/>
<comment type="caution">
    <text evidence="1">The sequence shown here is derived from an EMBL/GenBank/DDBJ whole genome shotgun (WGS) entry which is preliminary data.</text>
</comment>